<feature type="transmembrane region" description="Helical" evidence="5">
    <location>
        <begin position="7"/>
        <end position="25"/>
    </location>
</feature>
<dbReference type="PANTHER" id="PTHR22911">
    <property type="entry name" value="ACYL-MALONYL CONDENSING ENZYME-RELATED"/>
    <property type="match status" value="1"/>
</dbReference>
<comment type="caution">
    <text evidence="7">The sequence shown here is derived from an EMBL/GenBank/DDBJ whole genome shotgun (WGS) entry which is preliminary data.</text>
</comment>
<sequence length="288" mass="30528">MPILSPGVGLMLAAAVCFSTGTLFIKLAGMGLPPMEILFTRSLIGFFYCFFLLRGTGHSIFGTKRLYLALRGLLGFGALFCMFSAFILLPLADATVIFFAHPIFVAILAAFLLKETLGTRGVFCIGAALAGVVLVARPSFIFHDASPLDPAAVGIALCAAVLSAGAIVTVRFLSRHEHPLTIIAYPTMAVLVLGPLLDSTSWSMPTPTEFLYLLAMGILMNMGQHLMTMAYQRERAAVIAAIGYVEIPLAALFGALVFGDMPDIWTYAGAALVVGGTLFLGQVRKAGA</sequence>
<feature type="transmembrane region" description="Helical" evidence="5">
    <location>
        <begin position="95"/>
        <end position="113"/>
    </location>
</feature>
<evidence type="ECO:0000313" key="8">
    <source>
        <dbReference type="Proteomes" id="UP000438699"/>
    </source>
</evidence>
<feature type="transmembrane region" description="Helical" evidence="5">
    <location>
        <begin position="120"/>
        <end position="140"/>
    </location>
</feature>
<feature type="transmembrane region" description="Helical" evidence="5">
    <location>
        <begin position="264"/>
        <end position="283"/>
    </location>
</feature>
<protein>
    <submittedName>
        <fullName evidence="7">DMT family transporter</fullName>
    </submittedName>
</protein>
<dbReference type="EMBL" id="WAIE01000006">
    <property type="protein sequence ID" value="KAB1440811.1"/>
    <property type="molecule type" value="Genomic_DNA"/>
</dbReference>
<feature type="domain" description="EamA" evidence="6">
    <location>
        <begin position="154"/>
        <end position="280"/>
    </location>
</feature>
<dbReference type="InterPro" id="IPR000620">
    <property type="entry name" value="EamA_dom"/>
</dbReference>
<evidence type="ECO:0000256" key="4">
    <source>
        <dbReference type="ARBA" id="ARBA00023136"/>
    </source>
</evidence>
<evidence type="ECO:0000259" key="6">
    <source>
        <dbReference type="Pfam" id="PF00892"/>
    </source>
</evidence>
<gene>
    <name evidence="7" type="ORF">F8A88_12730</name>
</gene>
<dbReference type="Pfam" id="PF00892">
    <property type="entry name" value="EamA"/>
    <property type="match status" value="2"/>
</dbReference>
<feature type="transmembrane region" description="Helical" evidence="5">
    <location>
        <begin position="68"/>
        <end position="89"/>
    </location>
</feature>
<evidence type="ECO:0000256" key="3">
    <source>
        <dbReference type="ARBA" id="ARBA00022989"/>
    </source>
</evidence>
<keyword evidence="4 5" id="KW-0472">Membrane</keyword>
<dbReference type="GO" id="GO:0016020">
    <property type="term" value="C:membrane"/>
    <property type="evidence" value="ECO:0007669"/>
    <property type="project" value="UniProtKB-SubCell"/>
</dbReference>
<feature type="domain" description="EamA" evidence="6">
    <location>
        <begin position="6"/>
        <end position="136"/>
    </location>
</feature>
<dbReference type="Proteomes" id="UP000438699">
    <property type="component" value="Unassembled WGS sequence"/>
</dbReference>
<organism evidence="7 8">
    <name type="scientific">Pseudodesulfovibrio senegalensis</name>
    <dbReference type="NCBI Taxonomy" id="1721087"/>
    <lineage>
        <taxon>Bacteria</taxon>
        <taxon>Pseudomonadati</taxon>
        <taxon>Thermodesulfobacteriota</taxon>
        <taxon>Desulfovibrionia</taxon>
        <taxon>Desulfovibrionales</taxon>
        <taxon>Desulfovibrionaceae</taxon>
    </lineage>
</organism>
<dbReference type="InterPro" id="IPR037185">
    <property type="entry name" value="EmrE-like"/>
</dbReference>
<feature type="transmembrane region" description="Helical" evidence="5">
    <location>
        <begin position="37"/>
        <end position="56"/>
    </location>
</feature>
<evidence type="ECO:0000256" key="2">
    <source>
        <dbReference type="ARBA" id="ARBA00022692"/>
    </source>
</evidence>
<dbReference type="RefSeq" id="WP_151151555.1">
    <property type="nucleotide sequence ID" value="NZ_WAIE01000006.1"/>
</dbReference>
<comment type="subcellular location">
    <subcellularLocation>
        <location evidence="1">Membrane</location>
        <topology evidence="1">Multi-pass membrane protein</topology>
    </subcellularLocation>
</comment>
<feature type="transmembrane region" description="Helical" evidence="5">
    <location>
        <begin position="210"/>
        <end position="231"/>
    </location>
</feature>
<reference evidence="7 8" key="1">
    <citation type="journal article" date="2017" name="Int. J. Syst. Evol. Microbiol.">
        <title>Desulfovibrio senegalensis sp. nov., a mesophilic sulfate reducer isolated from marine sediment.</title>
        <authorList>
            <person name="Thioye A."/>
            <person name="Gam Z.B.A."/>
            <person name="Mbengue M."/>
            <person name="Cayol J.L."/>
            <person name="Joseph-Bartoli M."/>
            <person name="Toure-Kane C."/>
            <person name="Labat M."/>
        </authorList>
    </citation>
    <scope>NUCLEOTIDE SEQUENCE [LARGE SCALE GENOMIC DNA]</scope>
    <source>
        <strain evidence="7 8">DSM 101509</strain>
    </source>
</reference>
<dbReference type="PANTHER" id="PTHR22911:SF6">
    <property type="entry name" value="SOLUTE CARRIER FAMILY 35 MEMBER G1"/>
    <property type="match status" value="1"/>
</dbReference>
<evidence type="ECO:0000256" key="5">
    <source>
        <dbReference type="SAM" id="Phobius"/>
    </source>
</evidence>
<accession>A0A6N6MZH6</accession>
<keyword evidence="3 5" id="KW-1133">Transmembrane helix</keyword>
<feature type="transmembrane region" description="Helical" evidence="5">
    <location>
        <begin position="238"/>
        <end position="258"/>
    </location>
</feature>
<feature type="transmembrane region" description="Helical" evidence="5">
    <location>
        <begin position="152"/>
        <end position="173"/>
    </location>
</feature>
<dbReference type="SUPFAM" id="SSF103481">
    <property type="entry name" value="Multidrug resistance efflux transporter EmrE"/>
    <property type="match status" value="2"/>
</dbReference>
<evidence type="ECO:0000256" key="1">
    <source>
        <dbReference type="ARBA" id="ARBA00004141"/>
    </source>
</evidence>
<keyword evidence="2 5" id="KW-0812">Transmembrane</keyword>
<keyword evidence="8" id="KW-1185">Reference proteome</keyword>
<dbReference type="AlphaFoldDB" id="A0A6N6MZH6"/>
<name>A0A6N6MZH6_9BACT</name>
<feature type="transmembrane region" description="Helical" evidence="5">
    <location>
        <begin position="180"/>
        <end position="198"/>
    </location>
</feature>
<proteinExistence type="predicted"/>
<evidence type="ECO:0000313" key="7">
    <source>
        <dbReference type="EMBL" id="KAB1440811.1"/>
    </source>
</evidence>
<dbReference type="OrthoDB" id="9807937at2"/>